<dbReference type="OrthoDB" id="5151590at2759"/>
<name>W6R4E9_PENRF</name>
<sequence>MGASHPGKYHSVQKVCSHCPTCYPPNNHRGFFSSSYTPPNDIAGATQSKLALDFRYSRRTIYNTLKRFKEHNTVKSLP</sequence>
<accession>W6R4E9</accession>
<organism evidence="1 2">
    <name type="scientific">Penicillium roqueforti (strain FM164)</name>
    <dbReference type="NCBI Taxonomy" id="1365484"/>
    <lineage>
        <taxon>Eukaryota</taxon>
        <taxon>Fungi</taxon>
        <taxon>Dikarya</taxon>
        <taxon>Ascomycota</taxon>
        <taxon>Pezizomycotina</taxon>
        <taxon>Eurotiomycetes</taxon>
        <taxon>Eurotiomycetidae</taxon>
        <taxon>Eurotiales</taxon>
        <taxon>Aspergillaceae</taxon>
        <taxon>Penicillium</taxon>
    </lineage>
</organism>
<gene>
    <name evidence="1" type="ORF">PROQFM164_S05g000525</name>
</gene>
<evidence type="ECO:0000313" key="1">
    <source>
        <dbReference type="EMBL" id="CDM36692.1"/>
    </source>
</evidence>
<proteinExistence type="predicted"/>
<protein>
    <submittedName>
        <fullName evidence="1">Uncharacterized protein</fullName>
    </submittedName>
</protein>
<keyword evidence="2" id="KW-1185">Reference proteome</keyword>
<evidence type="ECO:0000313" key="2">
    <source>
        <dbReference type="Proteomes" id="UP000030686"/>
    </source>
</evidence>
<dbReference type="Proteomes" id="UP000030686">
    <property type="component" value="Unassembled WGS sequence"/>
</dbReference>
<reference evidence="1" key="1">
    <citation type="journal article" date="2014" name="Nat. Commun.">
        <title>Multiple recent horizontal transfers of a large genomic region in cheese making fungi.</title>
        <authorList>
            <person name="Cheeseman K."/>
            <person name="Ropars J."/>
            <person name="Renault P."/>
            <person name="Dupont J."/>
            <person name="Gouzy J."/>
            <person name="Branca A."/>
            <person name="Abraham A.L."/>
            <person name="Ceppi M."/>
            <person name="Conseiller E."/>
            <person name="Debuchy R."/>
            <person name="Malagnac F."/>
            <person name="Goarin A."/>
            <person name="Silar P."/>
            <person name="Lacoste S."/>
            <person name="Sallet E."/>
            <person name="Bensimon A."/>
            <person name="Giraud T."/>
            <person name="Brygoo Y."/>
        </authorList>
    </citation>
    <scope>NUCLEOTIDE SEQUENCE [LARGE SCALE GENOMIC DNA]</scope>
    <source>
        <strain evidence="1">FM164</strain>
    </source>
</reference>
<dbReference type="EMBL" id="HG792019">
    <property type="protein sequence ID" value="CDM36692.1"/>
    <property type="molecule type" value="Genomic_DNA"/>
</dbReference>
<dbReference type="AlphaFoldDB" id="W6R4E9"/>